<dbReference type="PANTHER" id="PTHR11552">
    <property type="entry name" value="GLUCOSE-METHANOL-CHOLINE GMC OXIDOREDUCTASE"/>
    <property type="match status" value="1"/>
</dbReference>
<protein>
    <recommendedName>
        <fullName evidence="2">Glucose-methanol-choline oxidoreductase N-terminal domain-containing protein</fullName>
    </recommendedName>
</protein>
<comment type="similarity">
    <text evidence="1">Belongs to the GMC oxidoreductase family.</text>
</comment>
<evidence type="ECO:0000256" key="1">
    <source>
        <dbReference type="ARBA" id="ARBA00010790"/>
    </source>
</evidence>
<organism evidence="3 4">
    <name type="scientific">Neodothiora populina</name>
    <dbReference type="NCBI Taxonomy" id="2781224"/>
    <lineage>
        <taxon>Eukaryota</taxon>
        <taxon>Fungi</taxon>
        <taxon>Dikarya</taxon>
        <taxon>Ascomycota</taxon>
        <taxon>Pezizomycotina</taxon>
        <taxon>Dothideomycetes</taxon>
        <taxon>Dothideomycetidae</taxon>
        <taxon>Dothideales</taxon>
        <taxon>Dothioraceae</taxon>
        <taxon>Neodothiora</taxon>
    </lineage>
</organism>
<evidence type="ECO:0000313" key="4">
    <source>
        <dbReference type="Proteomes" id="UP001562354"/>
    </source>
</evidence>
<dbReference type="RefSeq" id="XP_069202435.1">
    <property type="nucleotide sequence ID" value="XM_069343884.1"/>
</dbReference>
<dbReference type="Gene3D" id="3.50.50.60">
    <property type="entry name" value="FAD/NAD(P)-binding domain"/>
    <property type="match status" value="1"/>
</dbReference>
<gene>
    <name evidence="3" type="ORF">AAFC00_004269</name>
</gene>
<evidence type="ECO:0000313" key="3">
    <source>
        <dbReference type="EMBL" id="KAL1306162.1"/>
    </source>
</evidence>
<dbReference type="GeneID" id="95977969"/>
<dbReference type="Pfam" id="PF00732">
    <property type="entry name" value="GMC_oxred_N"/>
    <property type="match status" value="1"/>
</dbReference>
<dbReference type="SUPFAM" id="SSF54373">
    <property type="entry name" value="FAD-linked reductases, C-terminal domain"/>
    <property type="match status" value="1"/>
</dbReference>
<dbReference type="SUPFAM" id="SSF51905">
    <property type="entry name" value="FAD/NAD(P)-binding domain"/>
    <property type="match status" value="1"/>
</dbReference>
<dbReference type="Proteomes" id="UP001562354">
    <property type="component" value="Unassembled WGS sequence"/>
</dbReference>
<dbReference type="PROSITE" id="PS00624">
    <property type="entry name" value="GMC_OXRED_2"/>
    <property type="match status" value="1"/>
</dbReference>
<reference evidence="3 4" key="1">
    <citation type="submission" date="2024-07" db="EMBL/GenBank/DDBJ databases">
        <title>Draft sequence of the Neodothiora populina.</title>
        <authorList>
            <person name="Drown D.D."/>
            <person name="Schuette U.S."/>
            <person name="Buechlein A.B."/>
            <person name="Rusch D.R."/>
            <person name="Winton L.W."/>
            <person name="Adams G.A."/>
        </authorList>
    </citation>
    <scope>NUCLEOTIDE SEQUENCE [LARGE SCALE GENOMIC DNA]</scope>
    <source>
        <strain evidence="3 4">CPC 39397</strain>
    </source>
</reference>
<keyword evidence="4" id="KW-1185">Reference proteome</keyword>
<name>A0ABR3PJ61_9PEZI</name>
<proteinExistence type="inferred from homology"/>
<dbReference type="EMBL" id="JBFMKM010000005">
    <property type="protein sequence ID" value="KAL1306162.1"/>
    <property type="molecule type" value="Genomic_DNA"/>
</dbReference>
<dbReference type="InterPro" id="IPR000172">
    <property type="entry name" value="GMC_OxRdtase_N"/>
</dbReference>
<dbReference type="InterPro" id="IPR036188">
    <property type="entry name" value="FAD/NAD-bd_sf"/>
</dbReference>
<feature type="domain" description="Glucose-methanol-choline oxidoreductase N-terminal" evidence="2">
    <location>
        <begin position="276"/>
        <end position="290"/>
    </location>
</feature>
<dbReference type="Gene3D" id="3.30.560.10">
    <property type="entry name" value="Glucose Oxidase, domain 3"/>
    <property type="match status" value="1"/>
</dbReference>
<dbReference type="Pfam" id="PF05199">
    <property type="entry name" value="GMC_oxred_C"/>
    <property type="match status" value="1"/>
</dbReference>
<dbReference type="InterPro" id="IPR012132">
    <property type="entry name" value="GMC_OxRdtase"/>
</dbReference>
<sequence>MADYIIIGGGTAGLVVASRLTEDPSLRVLVIEAGADHRSDPRIVVPGLASQVYGDPDFDWTYISAPQRGLNGRQLHQPAGKGLGGSSAINLGLMIYPSLSGFNSWENLGNPDWGWDGMAPYFRKFHTFHPPSDGIKNLLSLDYIDQALHGTSGPIQTCFGEDILSYTPYNEAWPKAFKELHQMTTRDPLTGNAIGAFSNTGTIDPKTRQRSHAGNAYLNEEVASRSNLQIMTETVVTRILLEDDFAGSFVAVGVEIMTKHGERQTLSAAEVILAAGAVKSPQILELSGIGDASILQSKGIEVKVDNPNVGENLQEHGYVPMSYEVADGLVSGDMLRDPAVAKQLIDYYSENRGAGPLGVCTIASSYMPIVDFASEEGQNELEALLERYLDTPEHLYKDFPGKESQYRLLRKILHDPEEASGQYTFAHFQITPDKGVLLKDVYGMSEEGQFISVVSVLNHPFSRGSVHIASSDPLAKPSLDTGLLEHPLDLELIAHHILWTENLVSADPLSKLLKPGGKRLPPMPSEPGKMTLEQAKQIATDRVVPHYHLCGTCAMMPERKGGVVDSKLKVYGTKGLRVVDASVFPLIPRGNIQSSVYAVAEKAADIIKGELADEADAEDVQELLSEWRKSGS</sequence>
<accession>A0ABR3PJ61</accession>
<dbReference type="InterPro" id="IPR007867">
    <property type="entry name" value="GMC_OxRtase_C"/>
</dbReference>
<dbReference type="PANTHER" id="PTHR11552:SF210">
    <property type="entry name" value="GLUCOSE-METHANOL-CHOLINE OXIDOREDUCTASE N-TERMINAL DOMAIN-CONTAINING PROTEIN-RELATED"/>
    <property type="match status" value="1"/>
</dbReference>
<comment type="caution">
    <text evidence="3">The sequence shown here is derived from an EMBL/GenBank/DDBJ whole genome shotgun (WGS) entry which is preliminary data.</text>
</comment>
<evidence type="ECO:0000259" key="2">
    <source>
        <dbReference type="PROSITE" id="PS00624"/>
    </source>
</evidence>
<dbReference type="PIRSF" id="PIRSF000137">
    <property type="entry name" value="Alcohol_oxidase"/>
    <property type="match status" value="1"/>
</dbReference>